<evidence type="ECO:0000313" key="7">
    <source>
        <dbReference type="Proteomes" id="UP000283523"/>
    </source>
</evidence>
<dbReference type="Proteomes" id="UP000283523">
    <property type="component" value="Unassembled WGS sequence"/>
</dbReference>
<dbReference type="Pfam" id="PF13364">
    <property type="entry name" value="BetaGal_ABD2"/>
    <property type="match status" value="1"/>
</dbReference>
<evidence type="ECO:0000313" key="6">
    <source>
        <dbReference type="EMBL" id="RIV19270.1"/>
    </source>
</evidence>
<evidence type="ECO:0000256" key="3">
    <source>
        <dbReference type="SAM" id="SignalP"/>
    </source>
</evidence>
<keyword evidence="3" id="KW-0732">Signal</keyword>
<dbReference type="GO" id="GO:0001681">
    <property type="term" value="F:sialate O-acetylesterase activity"/>
    <property type="evidence" value="ECO:0007669"/>
    <property type="project" value="InterPro"/>
</dbReference>
<evidence type="ECO:0000256" key="2">
    <source>
        <dbReference type="ARBA" id="ARBA00023295"/>
    </source>
</evidence>
<evidence type="ECO:0000259" key="5">
    <source>
        <dbReference type="Pfam" id="PF13364"/>
    </source>
</evidence>
<protein>
    <submittedName>
        <fullName evidence="6">Sialate O-acetylesterase</fullName>
    </submittedName>
</protein>
<proteinExistence type="predicted"/>
<dbReference type="Pfam" id="PF03629">
    <property type="entry name" value="SASA"/>
    <property type="match status" value="1"/>
</dbReference>
<name>A0A418M113_9BACT</name>
<comment type="caution">
    <text evidence="6">The sequence shown here is derived from an EMBL/GenBank/DDBJ whole genome shotgun (WGS) entry which is preliminary data.</text>
</comment>
<keyword evidence="1" id="KW-0378">Hydrolase</keyword>
<dbReference type="PANTHER" id="PTHR22901">
    <property type="entry name" value="SIALATE O-ACETYLESTERASE"/>
    <property type="match status" value="1"/>
</dbReference>
<feature type="chain" id="PRO_5019057340" evidence="3">
    <location>
        <begin position="22"/>
        <end position="652"/>
    </location>
</feature>
<dbReference type="InterPro" id="IPR013783">
    <property type="entry name" value="Ig-like_fold"/>
</dbReference>
<organism evidence="6 7">
    <name type="scientific">Fibrisoma montanum</name>
    <dbReference type="NCBI Taxonomy" id="2305895"/>
    <lineage>
        <taxon>Bacteria</taxon>
        <taxon>Pseudomonadati</taxon>
        <taxon>Bacteroidota</taxon>
        <taxon>Cytophagia</taxon>
        <taxon>Cytophagales</taxon>
        <taxon>Spirosomataceae</taxon>
        <taxon>Fibrisoma</taxon>
    </lineage>
</organism>
<evidence type="ECO:0000256" key="1">
    <source>
        <dbReference type="ARBA" id="ARBA00022801"/>
    </source>
</evidence>
<feature type="domain" description="Beta-galactosidase jelly roll" evidence="5">
    <location>
        <begin position="255"/>
        <end position="360"/>
    </location>
</feature>
<dbReference type="Gene3D" id="2.60.40.10">
    <property type="entry name" value="Immunoglobulins"/>
    <property type="match status" value="1"/>
</dbReference>
<reference evidence="6 7" key="1">
    <citation type="submission" date="2018-08" db="EMBL/GenBank/DDBJ databases">
        <title>Fibrisoma montanum sp. nov., isolated from Danxia mountain soil.</title>
        <authorList>
            <person name="Huang Y."/>
        </authorList>
    </citation>
    <scope>NUCLEOTIDE SEQUENCE [LARGE SCALE GENOMIC DNA]</scope>
    <source>
        <strain evidence="6 7">HYT19</strain>
    </source>
</reference>
<dbReference type="GO" id="GO:0005975">
    <property type="term" value="P:carbohydrate metabolic process"/>
    <property type="evidence" value="ECO:0007669"/>
    <property type="project" value="TreeGrafter"/>
</dbReference>
<dbReference type="RefSeq" id="WP_119670375.1">
    <property type="nucleotide sequence ID" value="NZ_QXED01000008.1"/>
</dbReference>
<dbReference type="InterPro" id="IPR005181">
    <property type="entry name" value="SASA"/>
</dbReference>
<dbReference type="PANTHER" id="PTHR22901:SF0">
    <property type="entry name" value="SIALATE O-ACETYLESTERASE"/>
    <property type="match status" value="1"/>
</dbReference>
<accession>A0A418M113</accession>
<dbReference type="InterPro" id="IPR025300">
    <property type="entry name" value="BetaGal_jelly_roll_dom"/>
</dbReference>
<dbReference type="InterPro" id="IPR008979">
    <property type="entry name" value="Galactose-bd-like_sf"/>
</dbReference>
<evidence type="ECO:0000259" key="4">
    <source>
        <dbReference type="Pfam" id="PF03629"/>
    </source>
</evidence>
<dbReference type="InterPro" id="IPR036514">
    <property type="entry name" value="SGNH_hydro_sf"/>
</dbReference>
<dbReference type="Gene3D" id="3.40.50.1110">
    <property type="entry name" value="SGNH hydrolase"/>
    <property type="match status" value="2"/>
</dbReference>
<dbReference type="SUPFAM" id="SSF49785">
    <property type="entry name" value="Galactose-binding domain-like"/>
    <property type="match status" value="1"/>
</dbReference>
<dbReference type="OrthoDB" id="9816001at2"/>
<gene>
    <name evidence="6" type="ORF">DYU11_24490</name>
</gene>
<keyword evidence="2" id="KW-0326">Glycosidase</keyword>
<dbReference type="AlphaFoldDB" id="A0A418M113"/>
<feature type="signal peptide" evidence="3">
    <location>
        <begin position="1"/>
        <end position="21"/>
    </location>
</feature>
<dbReference type="SUPFAM" id="SSF52266">
    <property type="entry name" value="SGNH hydrolase"/>
    <property type="match status" value="1"/>
</dbReference>
<keyword evidence="7" id="KW-1185">Reference proteome</keyword>
<dbReference type="InterPro" id="IPR039329">
    <property type="entry name" value="SIAE"/>
</dbReference>
<dbReference type="EMBL" id="QXED01000008">
    <property type="protein sequence ID" value="RIV19270.1"/>
    <property type="molecule type" value="Genomic_DNA"/>
</dbReference>
<sequence>MKKLTLRTFFLGVLTIQTAFADVRLSNVFSSHMVLQRRKPIPVWGWADPGEKVTVTLTGVGQTKTTKTGKDGTWRITLDPVEAGGPYQLSVKGKNTITYDDVLAGEVWVCSGQSNMEWPLEAAANARQEIKMANYPQIRQLLVKKALSLTPKDNIEGEWVACTPETAPRFTAVGYFFARQLQQELNVPIGLINTSWGGTHSETWTSRQALERDDDLRNVAAKLPTTDDEAIQQGKERLQKLLQEQQNGQLPTPADELTWAKPDFDASQWKTMRMPGDWEWAGLPVVDGVVWFRRTIDVPPGTKPGSFTMNFGVDDSDSTYVNGQLVGTTKNVGRSRSYVLPEGLIKPGRNVIAIRITDNGGAGGLMGEPDQLRLSGPGVDIPLAGQWQYRIAQFFPSAYKPGPNTFATLLYNAMLKPLIPYAMQGVIWYQGESNAGRAYQYRKAFPLMIEDWRQQWGSDFPFLFVQLASFNSANGNSQKGSTWAELREAQTMTLQLPKTGMAVTSDIGESNDIHPKNKHDVGKRLAAEAMRVAYGSQQVSAGPGFENMTIEGNRAVLTFKNVGSGLMVKDKYGYLKGFELAGADQKFYYAKADVQGDKVVVYCDSVATPVAVRYGWADDNGDVNLYNKEGFPAVPFRTDTWPGITEKNRFGM</sequence>
<feature type="domain" description="Sialate O-acetylesterase" evidence="4">
    <location>
        <begin position="410"/>
        <end position="529"/>
    </location>
</feature>
<dbReference type="GO" id="GO:0004553">
    <property type="term" value="F:hydrolase activity, hydrolyzing O-glycosyl compounds"/>
    <property type="evidence" value="ECO:0007669"/>
    <property type="project" value="UniProtKB-ARBA"/>
</dbReference>